<keyword evidence="1" id="KW-0812">Transmembrane</keyword>
<sequence>MPSLFALGTEVLGNSLVAMFAAFGSIALLLFVDFGGSLPERLAAQAWLVVAGAALVCLGTLASDSVWLPALAMAVVAFGVLFSGVVSSVIAASATPLLAVFTLAVMVPGPAASLFDRLAGYSMAGAASLIAIALLWPAPVREPLRHAMARSCALLADRLRAEVECARGDSTGDNRVALEKLLVIC</sequence>
<keyword evidence="1" id="KW-0472">Membrane</keyword>
<comment type="caution">
    <text evidence="2">The sequence shown here is derived from an EMBL/GenBank/DDBJ whole genome shotgun (WGS) entry which is preliminary data.</text>
</comment>
<name>A0ABV9VFK4_STRAZ</name>
<dbReference type="GeneID" id="31234075"/>
<evidence type="ECO:0000313" key="3">
    <source>
        <dbReference type="Proteomes" id="UP001595908"/>
    </source>
</evidence>
<proteinExistence type="predicted"/>
<evidence type="ECO:0000313" key="2">
    <source>
        <dbReference type="EMBL" id="MFC4982750.1"/>
    </source>
</evidence>
<protein>
    <recommendedName>
        <fullName evidence="4">FUSC family protein</fullName>
    </recommendedName>
</protein>
<keyword evidence="1" id="KW-1133">Transmembrane helix</keyword>
<accession>A0ABV9VFK4</accession>
<dbReference type="RefSeq" id="WP_157841697.1">
    <property type="nucleotide sequence ID" value="NZ_JBHSJE010000012.1"/>
</dbReference>
<dbReference type="Proteomes" id="UP001595908">
    <property type="component" value="Unassembled WGS sequence"/>
</dbReference>
<feature type="transmembrane region" description="Helical" evidence="1">
    <location>
        <begin position="44"/>
        <end position="62"/>
    </location>
</feature>
<evidence type="ECO:0008006" key="4">
    <source>
        <dbReference type="Google" id="ProtNLM"/>
    </source>
</evidence>
<organism evidence="2 3">
    <name type="scientific">Streptomyces atroolivaceus</name>
    <dbReference type="NCBI Taxonomy" id="66869"/>
    <lineage>
        <taxon>Bacteria</taxon>
        <taxon>Bacillati</taxon>
        <taxon>Actinomycetota</taxon>
        <taxon>Actinomycetes</taxon>
        <taxon>Kitasatosporales</taxon>
        <taxon>Streptomycetaceae</taxon>
        <taxon>Streptomyces</taxon>
    </lineage>
</organism>
<gene>
    <name evidence="2" type="ORF">ACFPL4_31165</name>
</gene>
<feature type="transmembrane region" description="Helical" evidence="1">
    <location>
        <begin position="121"/>
        <end position="140"/>
    </location>
</feature>
<evidence type="ECO:0000256" key="1">
    <source>
        <dbReference type="SAM" id="Phobius"/>
    </source>
</evidence>
<feature type="transmembrane region" description="Helical" evidence="1">
    <location>
        <begin position="12"/>
        <end position="32"/>
    </location>
</feature>
<keyword evidence="3" id="KW-1185">Reference proteome</keyword>
<reference evidence="3" key="1">
    <citation type="journal article" date="2019" name="Int. J. Syst. Evol. Microbiol.">
        <title>The Global Catalogue of Microorganisms (GCM) 10K type strain sequencing project: providing services to taxonomists for standard genome sequencing and annotation.</title>
        <authorList>
            <consortium name="The Broad Institute Genomics Platform"/>
            <consortium name="The Broad Institute Genome Sequencing Center for Infectious Disease"/>
            <person name="Wu L."/>
            <person name="Ma J."/>
        </authorList>
    </citation>
    <scope>NUCLEOTIDE SEQUENCE [LARGE SCALE GENOMIC DNA]</scope>
    <source>
        <strain evidence="3">ICMP 257</strain>
    </source>
</reference>
<dbReference type="EMBL" id="JBHSJE010000012">
    <property type="protein sequence ID" value="MFC4982750.1"/>
    <property type="molecule type" value="Genomic_DNA"/>
</dbReference>